<dbReference type="RefSeq" id="XP_043170716.1">
    <property type="nucleotide sequence ID" value="XM_043314781.1"/>
</dbReference>
<accession>A0A8J2I4J8</accession>
<evidence type="ECO:0000256" key="1">
    <source>
        <dbReference type="PROSITE-ProRule" id="PRU00267"/>
    </source>
</evidence>
<dbReference type="GO" id="GO:0003677">
    <property type="term" value="F:DNA binding"/>
    <property type="evidence" value="ECO:0007669"/>
    <property type="project" value="UniProtKB-UniRule"/>
</dbReference>
<dbReference type="AlphaFoldDB" id="A0A8J2I4J8"/>
<evidence type="ECO:0000313" key="5">
    <source>
        <dbReference type="Proteomes" id="UP000676310"/>
    </source>
</evidence>
<feature type="compositionally biased region" description="Low complexity" evidence="2">
    <location>
        <begin position="295"/>
        <end position="309"/>
    </location>
</feature>
<keyword evidence="1" id="KW-0238">DNA-binding</keyword>
<keyword evidence="5" id="KW-1185">Reference proteome</keyword>
<dbReference type="Pfam" id="PF00505">
    <property type="entry name" value="HMG_box"/>
    <property type="match status" value="1"/>
</dbReference>
<dbReference type="InterPro" id="IPR036910">
    <property type="entry name" value="HMG_box_dom_sf"/>
</dbReference>
<feature type="compositionally biased region" description="Polar residues" evidence="2">
    <location>
        <begin position="264"/>
        <end position="285"/>
    </location>
</feature>
<proteinExistence type="predicted"/>
<evidence type="ECO:0000259" key="3">
    <source>
        <dbReference type="PROSITE" id="PS50118"/>
    </source>
</evidence>
<dbReference type="SMART" id="SM00398">
    <property type="entry name" value="HMG"/>
    <property type="match status" value="1"/>
</dbReference>
<dbReference type="GeneID" id="67019122"/>
<evidence type="ECO:0000256" key="2">
    <source>
        <dbReference type="SAM" id="MobiDB-lite"/>
    </source>
</evidence>
<dbReference type="PROSITE" id="PS50118">
    <property type="entry name" value="HMG_BOX_2"/>
    <property type="match status" value="1"/>
</dbReference>
<dbReference type="GO" id="GO:0005634">
    <property type="term" value="C:nucleus"/>
    <property type="evidence" value="ECO:0007669"/>
    <property type="project" value="UniProtKB-UniRule"/>
</dbReference>
<protein>
    <recommendedName>
        <fullName evidence="3">HMG box domain-containing protein</fullName>
    </recommendedName>
</protein>
<feature type="compositionally biased region" description="Acidic residues" evidence="2">
    <location>
        <begin position="212"/>
        <end position="228"/>
    </location>
</feature>
<comment type="caution">
    <text evidence="4">The sequence shown here is derived from an EMBL/GenBank/DDBJ whole genome shotgun (WGS) entry which is preliminary data.</text>
</comment>
<dbReference type="SUPFAM" id="SSF47095">
    <property type="entry name" value="HMG-box"/>
    <property type="match status" value="1"/>
</dbReference>
<feature type="DNA-binding region" description="HMG box" evidence="1">
    <location>
        <begin position="127"/>
        <end position="202"/>
    </location>
</feature>
<sequence>MAPKRKEAPVTGQLLIPVAEFKKTRDSVISSLHDLQNGLVNVQHGITSLLDSYRKHCHTVLGYEEGEAAPYSNDISALGAAASAASVLEAGQKAIEEVTQGLGDKAGDASKSKKRKREKKERDPNAPKKPLTAAFLYHQHARPIVKADLEAALPPGGQIEKNAVQIEVNKRWNELSEEEKEQWKASYRNSMEEYKTALAAYVANKGIKDAELIEEDDASDEAEPEIEAEVGVADSDVSSEDEDEAPAAKAPSPPAKTPRKRQKTTPAVNGNSIPVSIAPANTASTPVPLPTSRTAPQAAAPASNAVAETPAKKDKKKKDKAAPQPIAPAPATSPDEPSPEETGGKKKTKSGRSTRNNETEGDKENAAQEKEKAEKAGKEKKRDRSKRKSEVAST</sequence>
<dbReference type="Gene3D" id="1.10.30.10">
    <property type="entry name" value="High mobility group box domain"/>
    <property type="match status" value="1"/>
</dbReference>
<keyword evidence="1" id="KW-0539">Nucleus</keyword>
<reference evidence="4" key="1">
    <citation type="submission" date="2021-05" db="EMBL/GenBank/DDBJ databases">
        <authorList>
            <person name="Stam R."/>
        </authorList>
    </citation>
    <scope>NUCLEOTIDE SEQUENCE</scope>
    <source>
        <strain evidence="4">CS162</strain>
    </source>
</reference>
<dbReference type="Proteomes" id="UP000676310">
    <property type="component" value="Unassembled WGS sequence"/>
</dbReference>
<feature type="region of interest" description="Disordered" evidence="2">
    <location>
        <begin position="212"/>
        <end position="394"/>
    </location>
</feature>
<feature type="region of interest" description="Disordered" evidence="2">
    <location>
        <begin position="101"/>
        <end position="130"/>
    </location>
</feature>
<gene>
    <name evidence="4" type="ORF">ALTATR162_LOCUS7153</name>
</gene>
<name>A0A8J2I4J8_9PLEO</name>
<organism evidence="4 5">
    <name type="scientific">Alternaria atra</name>
    <dbReference type="NCBI Taxonomy" id="119953"/>
    <lineage>
        <taxon>Eukaryota</taxon>
        <taxon>Fungi</taxon>
        <taxon>Dikarya</taxon>
        <taxon>Ascomycota</taxon>
        <taxon>Pezizomycotina</taxon>
        <taxon>Dothideomycetes</taxon>
        <taxon>Pleosporomycetidae</taxon>
        <taxon>Pleosporales</taxon>
        <taxon>Pleosporineae</taxon>
        <taxon>Pleosporaceae</taxon>
        <taxon>Alternaria</taxon>
        <taxon>Alternaria sect. Ulocladioides</taxon>
    </lineage>
</organism>
<dbReference type="OrthoDB" id="5550281at2759"/>
<evidence type="ECO:0000313" key="4">
    <source>
        <dbReference type="EMBL" id="CAG5170273.1"/>
    </source>
</evidence>
<dbReference type="InterPro" id="IPR009071">
    <property type="entry name" value="HMG_box_dom"/>
</dbReference>
<dbReference type="EMBL" id="CAJRGZ010000022">
    <property type="protein sequence ID" value="CAG5170273.1"/>
    <property type="molecule type" value="Genomic_DNA"/>
</dbReference>
<feature type="domain" description="HMG box" evidence="3">
    <location>
        <begin position="127"/>
        <end position="202"/>
    </location>
</feature>
<feature type="compositionally biased region" description="Basic and acidic residues" evidence="2">
    <location>
        <begin position="355"/>
        <end position="382"/>
    </location>
</feature>